<dbReference type="InterPro" id="IPR050243">
    <property type="entry name" value="PHP_phosphatase"/>
</dbReference>
<reference evidence="2" key="1">
    <citation type="submission" date="2020-10" db="EMBL/GenBank/DDBJ databases">
        <title>Dehalococcoides mccartyi of a TCE/Cr reducing biochatode.</title>
        <authorList>
            <person name="Matturro B."/>
        </authorList>
    </citation>
    <scope>NUCLEOTIDE SEQUENCE</scope>
    <source>
        <strain evidence="2">Bin4</strain>
    </source>
</reference>
<protein>
    <submittedName>
        <fullName evidence="2">Histidinol phosphate phosphatase domain-containing protein</fullName>
    </submittedName>
</protein>
<name>A0A843AD89_METAZ</name>
<dbReference type="InterPro" id="IPR016195">
    <property type="entry name" value="Pol/histidinol_Pase-like"/>
</dbReference>
<evidence type="ECO:0000313" key="3">
    <source>
        <dbReference type="Proteomes" id="UP000658733"/>
    </source>
</evidence>
<accession>A0A843AD89</accession>
<dbReference type="RefSeq" id="WP_042704281.1">
    <property type="nucleotide sequence ID" value="NZ_AP019779.1"/>
</dbReference>
<dbReference type="InterPro" id="IPR004013">
    <property type="entry name" value="PHP_dom"/>
</dbReference>
<dbReference type="InterPro" id="IPR003141">
    <property type="entry name" value="Pol/His_phosphatase_N"/>
</dbReference>
<dbReference type="Pfam" id="PF02811">
    <property type="entry name" value="PHP"/>
    <property type="match status" value="1"/>
</dbReference>
<dbReference type="Proteomes" id="UP000658733">
    <property type="component" value="Unassembled WGS sequence"/>
</dbReference>
<sequence length="221" mass="23747">MNKRIDLHMHSLFSDGELLPSELARRAAVLNHETIAITDHIDSSNISSLSKLAGALDDINENWDINVVPGAEITHVPIEVIDNLALKAREFGAKIIVVHGETLSEPVIPGTNLAAVQSENVDILAHPGLITHEEAEIAKDNNIFLEISARAGHSLANGHVAKVACDVGADLVIDTDAHAPNDLITFEKAKFIGLGAGLSEKQVDKALIDNPIKILKKRNII</sequence>
<evidence type="ECO:0000259" key="1">
    <source>
        <dbReference type="SMART" id="SM00481"/>
    </source>
</evidence>
<dbReference type="GO" id="GO:0042578">
    <property type="term" value="F:phosphoric ester hydrolase activity"/>
    <property type="evidence" value="ECO:0007669"/>
    <property type="project" value="TreeGrafter"/>
</dbReference>
<dbReference type="Gene3D" id="3.20.20.140">
    <property type="entry name" value="Metal-dependent hydrolases"/>
    <property type="match status" value="1"/>
</dbReference>
<dbReference type="GO" id="GO:0005829">
    <property type="term" value="C:cytosol"/>
    <property type="evidence" value="ECO:0007669"/>
    <property type="project" value="TreeGrafter"/>
</dbReference>
<dbReference type="SUPFAM" id="SSF89550">
    <property type="entry name" value="PHP domain-like"/>
    <property type="match status" value="1"/>
</dbReference>
<feature type="domain" description="Polymerase/histidinol phosphatase N-terminal" evidence="1">
    <location>
        <begin position="5"/>
        <end position="77"/>
    </location>
</feature>
<dbReference type="GO" id="GO:0008270">
    <property type="term" value="F:zinc ion binding"/>
    <property type="evidence" value="ECO:0007669"/>
    <property type="project" value="TreeGrafter"/>
</dbReference>
<dbReference type="CDD" id="cd07432">
    <property type="entry name" value="PHP_HisPPase"/>
    <property type="match status" value="1"/>
</dbReference>
<dbReference type="PANTHER" id="PTHR36928:SF1">
    <property type="entry name" value="PHOSPHATASE YCDX-RELATED"/>
    <property type="match status" value="1"/>
</dbReference>
<dbReference type="SMART" id="SM00481">
    <property type="entry name" value="POLIIIAc"/>
    <property type="match status" value="1"/>
</dbReference>
<dbReference type="NCBIfam" id="NF004981">
    <property type="entry name" value="PRK06361.1"/>
    <property type="match status" value="1"/>
</dbReference>
<proteinExistence type="predicted"/>
<dbReference type="EMBL" id="JADIIN010000051">
    <property type="protein sequence ID" value="MBF4468982.1"/>
    <property type="molecule type" value="Genomic_DNA"/>
</dbReference>
<evidence type="ECO:0000313" key="2">
    <source>
        <dbReference type="EMBL" id="MBF4468982.1"/>
    </source>
</evidence>
<gene>
    <name evidence="2" type="ORF">ISP01_06205</name>
</gene>
<comment type="caution">
    <text evidence="2">The sequence shown here is derived from an EMBL/GenBank/DDBJ whole genome shotgun (WGS) entry which is preliminary data.</text>
</comment>
<dbReference type="GeneID" id="66132585"/>
<dbReference type="PANTHER" id="PTHR36928">
    <property type="entry name" value="PHOSPHATASE YCDX-RELATED"/>
    <property type="match status" value="1"/>
</dbReference>
<organism evidence="2 3">
    <name type="scientific">Methanobrevibacter arboriphilus</name>
    <dbReference type="NCBI Taxonomy" id="39441"/>
    <lineage>
        <taxon>Archaea</taxon>
        <taxon>Methanobacteriati</taxon>
        <taxon>Methanobacteriota</taxon>
        <taxon>Methanomada group</taxon>
        <taxon>Methanobacteria</taxon>
        <taxon>Methanobacteriales</taxon>
        <taxon>Methanobacteriaceae</taxon>
        <taxon>Methanobrevibacter</taxon>
    </lineage>
</organism>
<dbReference type="AlphaFoldDB" id="A0A843AD89"/>